<evidence type="ECO:0000256" key="7">
    <source>
        <dbReference type="ARBA" id="ARBA00023004"/>
    </source>
</evidence>
<comment type="subcellular location">
    <subcellularLocation>
        <location evidence="1">Cell outer membrane</location>
        <topology evidence="1">Multi-pass membrane protein</topology>
    </subcellularLocation>
</comment>
<evidence type="ECO:0000256" key="9">
    <source>
        <dbReference type="ARBA" id="ARBA00023077"/>
    </source>
</evidence>
<evidence type="ECO:0000256" key="5">
    <source>
        <dbReference type="ARBA" id="ARBA00022692"/>
    </source>
</evidence>
<name>A0ABT9BE62_9BACT</name>
<evidence type="ECO:0000256" key="11">
    <source>
        <dbReference type="ARBA" id="ARBA00023237"/>
    </source>
</evidence>
<keyword evidence="4" id="KW-0410">Iron transport</keyword>
<protein>
    <submittedName>
        <fullName evidence="16">TonB-dependent receptor</fullName>
    </submittedName>
</protein>
<organism evidence="16 17">
    <name type="scientific">Hymenobacter aranciens</name>
    <dbReference type="NCBI Taxonomy" id="3063996"/>
    <lineage>
        <taxon>Bacteria</taxon>
        <taxon>Pseudomonadati</taxon>
        <taxon>Bacteroidota</taxon>
        <taxon>Cytophagia</taxon>
        <taxon>Cytophagales</taxon>
        <taxon>Hymenobacteraceae</taxon>
        <taxon>Hymenobacter</taxon>
    </lineage>
</organism>
<keyword evidence="3" id="KW-1134">Transmembrane beta strand</keyword>
<evidence type="ECO:0000256" key="12">
    <source>
        <dbReference type="RuleBase" id="RU003357"/>
    </source>
</evidence>
<keyword evidence="5" id="KW-0812">Transmembrane</keyword>
<sequence length="668" mass="74361">MMPHLSRAALPALLLLAGAAHAQTPIADSAALRRGLQEVFIVSPYRATDNTPVSFQNISLKTLEEKNFGQEPTFILGETPNVNFSSDAGSYSGYSYFRLRGIDQTRVNVTLNGVPMNEPEDQGAYFNNFPDFLNSVQSLQVQRGVGTSANGVASYAGSLNFESVSLLRRQREIGVGGGSFGTHREYAEYGSGLLGKQAFYLRASNIHSDGYKDRSSHRGQSLFYSYGYFGAKSLWKLTGYLGNQRNQQAWLGAPLDSLRRNPRYNANSDERDHFLQSHTQLQHSTALGANNTLTTALYYTFQDGNYDLDLNNLLGLAPTDDRFNYAFRYHLVGLSSTFSRQVQRWKLDAGLHANLYQRRHTGSFTGAGQQYQNTGHKNEASAFAKASYQLGQFSLFGDVQARAVVFRYAGAVEIPAFNYSFLNPRAGASYELRPGLHAYYSIGQTSREPTRNDLFMGNDEPVDTLGQALYTVIPPERVLDQELGVKWKFQRGHVNANLYYMNFSNEIVLNGKVGPNGLSLHSSAAESYRAGFELEARLDLTDKLALVNSSALSHNRIKEAGTAIQPVLTPTVIINQEVQYRRAKTFISLVGRYQGRSFVDYANTVTLPDFYTLGAQLSQEFGHLKLTLRGNNLTNRRYYQNGIIGGDGRPYYFLQAPVNYFASAAYSF</sequence>
<dbReference type="Pfam" id="PF00593">
    <property type="entry name" value="TonB_dep_Rec_b-barrel"/>
    <property type="match status" value="1"/>
</dbReference>
<keyword evidence="11" id="KW-0998">Cell outer membrane</keyword>
<dbReference type="Proteomes" id="UP001176429">
    <property type="component" value="Unassembled WGS sequence"/>
</dbReference>
<feature type="signal peptide" evidence="13">
    <location>
        <begin position="1"/>
        <end position="22"/>
    </location>
</feature>
<keyword evidence="6 13" id="KW-0732">Signal</keyword>
<dbReference type="RefSeq" id="WP_305006641.1">
    <property type="nucleotide sequence ID" value="NZ_JAUQSY010000007.1"/>
</dbReference>
<dbReference type="InterPro" id="IPR039426">
    <property type="entry name" value="TonB-dep_rcpt-like"/>
</dbReference>
<evidence type="ECO:0000256" key="8">
    <source>
        <dbReference type="ARBA" id="ARBA00023065"/>
    </source>
</evidence>
<keyword evidence="7" id="KW-0408">Iron</keyword>
<keyword evidence="16" id="KW-0675">Receptor</keyword>
<dbReference type="Gene3D" id="2.170.130.10">
    <property type="entry name" value="TonB-dependent receptor, plug domain"/>
    <property type="match status" value="1"/>
</dbReference>
<dbReference type="PANTHER" id="PTHR32552">
    <property type="entry name" value="FERRICHROME IRON RECEPTOR-RELATED"/>
    <property type="match status" value="1"/>
</dbReference>
<dbReference type="SUPFAM" id="SSF56935">
    <property type="entry name" value="Porins"/>
    <property type="match status" value="1"/>
</dbReference>
<dbReference type="Gene3D" id="2.40.170.20">
    <property type="entry name" value="TonB-dependent receptor, beta-barrel domain"/>
    <property type="match status" value="1"/>
</dbReference>
<evidence type="ECO:0000259" key="15">
    <source>
        <dbReference type="Pfam" id="PF07715"/>
    </source>
</evidence>
<keyword evidence="10 12" id="KW-0472">Membrane</keyword>
<comment type="similarity">
    <text evidence="12">Belongs to the TonB-dependent receptor family.</text>
</comment>
<reference evidence="16" key="1">
    <citation type="submission" date="2023-07" db="EMBL/GenBank/DDBJ databases">
        <authorList>
            <person name="Kim M.K."/>
        </authorList>
    </citation>
    <scope>NUCLEOTIDE SEQUENCE</scope>
    <source>
        <strain evidence="16">ASUV-10-1</strain>
    </source>
</reference>
<accession>A0ABT9BE62</accession>
<proteinExistence type="inferred from homology"/>
<dbReference type="PANTHER" id="PTHR32552:SF68">
    <property type="entry name" value="FERRICHROME OUTER MEMBRANE TRANSPORTER_PHAGE RECEPTOR"/>
    <property type="match status" value="1"/>
</dbReference>
<dbReference type="InterPro" id="IPR036942">
    <property type="entry name" value="Beta-barrel_TonB_sf"/>
</dbReference>
<evidence type="ECO:0000313" key="16">
    <source>
        <dbReference type="EMBL" id="MDO7875322.1"/>
    </source>
</evidence>
<evidence type="ECO:0000256" key="10">
    <source>
        <dbReference type="ARBA" id="ARBA00023136"/>
    </source>
</evidence>
<comment type="caution">
    <text evidence="16">The sequence shown here is derived from an EMBL/GenBank/DDBJ whole genome shotgun (WGS) entry which is preliminary data.</text>
</comment>
<dbReference type="InterPro" id="IPR012910">
    <property type="entry name" value="Plug_dom"/>
</dbReference>
<keyword evidence="9 12" id="KW-0798">TonB box</keyword>
<dbReference type="EMBL" id="JAUQSY010000007">
    <property type="protein sequence ID" value="MDO7875322.1"/>
    <property type="molecule type" value="Genomic_DNA"/>
</dbReference>
<dbReference type="InterPro" id="IPR037066">
    <property type="entry name" value="Plug_dom_sf"/>
</dbReference>
<evidence type="ECO:0000256" key="2">
    <source>
        <dbReference type="ARBA" id="ARBA00022448"/>
    </source>
</evidence>
<feature type="domain" description="TonB-dependent receptor-like beta-barrel" evidence="14">
    <location>
        <begin position="224"/>
        <end position="633"/>
    </location>
</feature>
<evidence type="ECO:0000259" key="14">
    <source>
        <dbReference type="Pfam" id="PF00593"/>
    </source>
</evidence>
<evidence type="ECO:0000256" key="4">
    <source>
        <dbReference type="ARBA" id="ARBA00022496"/>
    </source>
</evidence>
<evidence type="ECO:0000256" key="3">
    <source>
        <dbReference type="ARBA" id="ARBA00022452"/>
    </source>
</evidence>
<dbReference type="InterPro" id="IPR000531">
    <property type="entry name" value="Beta-barrel_TonB"/>
</dbReference>
<keyword evidence="17" id="KW-1185">Reference proteome</keyword>
<gene>
    <name evidence="16" type="ORF">Q5H93_11310</name>
</gene>
<evidence type="ECO:0000256" key="1">
    <source>
        <dbReference type="ARBA" id="ARBA00004571"/>
    </source>
</evidence>
<evidence type="ECO:0000256" key="6">
    <source>
        <dbReference type="ARBA" id="ARBA00022729"/>
    </source>
</evidence>
<evidence type="ECO:0000313" key="17">
    <source>
        <dbReference type="Proteomes" id="UP001176429"/>
    </source>
</evidence>
<evidence type="ECO:0000256" key="13">
    <source>
        <dbReference type="SAM" id="SignalP"/>
    </source>
</evidence>
<feature type="chain" id="PRO_5046234514" evidence="13">
    <location>
        <begin position="23"/>
        <end position="668"/>
    </location>
</feature>
<keyword evidence="8" id="KW-0406">Ion transport</keyword>
<keyword evidence="2" id="KW-0813">Transport</keyword>
<feature type="domain" description="TonB-dependent receptor plug" evidence="15">
    <location>
        <begin position="49"/>
        <end position="157"/>
    </location>
</feature>
<dbReference type="Pfam" id="PF07715">
    <property type="entry name" value="Plug"/>
    <property type="match status" value="1"/>
</dbReference>